<proteinExistence type="predicted"/>
<evidence type="ECO:0000313" key="1">
    <source>
        <dbReference type="EMBL" id="PKC56074.1"/>
    </source>
</evidence>
<gene>
    <name evidence="1" type="ORF">RhiirA1_474554</name>
</gene>
<dbReference type="Proteomes" id="UP000232688">
    <property type="component" value="Unassembled WGS sequence"/>
</dbReference>
<sequence length="80" mass="9607">SAPTNFKEIRFGSEFKFSLEMLKEFLENWRGRSELSLFTIDPIYISGDYAKLINKYKIDKVIKDFSNEYYRLNYCIDDLD</sequence>
<organism evidence="1 2">
    <name type="scientific">Rhizophagus irregularis</name>
    <dbReference type="NCBI Taxonomy" id="588596"/>
    <lineage>
        <taxon>Eukaryota</taxon>
        <taxon>Fungi</taxon>
        <taxon>Fungi incertae sedis</taxon>
        <taxon>Mucoromycota</taxon>
        <taxon>Glomeromycotina</taxon>
        <taxon>Glomeromycetes</taxon>
        <taxon>Glomerales</taxon>
        <taxon>Glomeraceae</taxon>
        <taxon>Rhizophagus</taxon>
    </lineage>
</organism>
<name>A0A2N0QYC6_9GLOM</name>
<protein>
    <submittedName>
        <fullName evidence="1">Uncharacterized protein</fullName>
    </submittedName>
</protein>
<reference evidence="1 2" key="2">
    <citation type="submission" date="2017-10" db="EMBL/GenBank/DDBJ databases">
        <title>Genome analyses suggest a sexual origin of heterokaryosis in a supposedly ancient asexual fungus.</title>
        <authorList>
            <person name="Corradi N."/>
            <person name="Sedzielewska K."/>
            <person name="Noel J."/>
            <person name="Charron P."/>
            <person name="Farinelli L."/>
            <person name="Marton T."/>
            <person name="Kruger M."/>
            <person name="Pelin A."/>
            <person name="Brachmann A."/>
            <person name="Corradi N."/>
        </authorList>
    </citation>
    <scope>NUCLEOTIDE SEQUENCE [LARGE SCALE GENOMIC DNA]</scope>
    <source>
        <strain evidence="1 2">A1</strain>
    </source>
</reference>
<dbReference type="VEuPathDB" id="FungiDB:RhiirA1_474554"/>
<comment type="caution">
    <text evidence="1">The sequence shown here is derived from an EMBL/GenBank/DDBJ whole genome shotgun (WGS) entry which is preliminary data.</text>
</comment>
<feature type="non-terminal residue" evidence="1">
    <location>
        <position position="1"/>
    </location>
</feature>
<reference evidence="1 2" key="1">
    <citation type="submission" date="2017-10" db="EMBL/GenBank/DDBJ databases">
        <title>Extensive intraspecific genome diversity in a model arbuscular mycorrhizal fungus.</title>
        <authorList>
            <person name="Chen E.C.H."/>
            <person name="Morin E."/>
            <person name="Baudet D."/>
            <person name="Noel J."/>
            <person name="Ndikumana S."/>
            <person name="Charron P."/>
            <person name="St-Onge C."/>
            <person name="Giorgi J."/>
            <person name="Grigoriev I.V."/>
            <person name="Roux C."/>
            <person name="Martin F.M."/>
            <person name="Corradi N."/>
        </authorList>
    </citation>
    <scope>NUCLEOTIDE SEQUENCE [LARGE SCALE GENOMIC DNA]</scope>
    <source>
        <strain evidence="1 2">A1</strain>
    </source>
</reference>
<evidence type="ECO:0000313" key="2">
    <source>
        <dbReference type="Proteomes" id="UP000232688"/>
    </source>
</evidence>
<dbReference type="EMBL" id="LLXH01002293">
    <property type="protein sequence ID" value="PKC56074.1"/>
    <property type="molecule type" value="Genomic_DNA"/>
</dbReference>
<dbReference type="VEuPathDB" id="FungiDB:FUN_015459"/>
<accession>A0A2N0QYC6</accession>
<dbReference type="AlphaFoldDB" id="A0A2N0QYC6"/>